<name>A0AA39TE06_9AGAR</name>
<dbReference type="AlphaFoldDB" id="A0AA39TE06"/>
<keyword evidence="3" id="KW-1185">Reference proteome</keyword>
<sequence length="667" mass="75497">MEHSPPDIRKAVCDSCWRTVFSIKAFHIAWSAKSAPPRSKSAGFPYTSPTWAEMQHSIDSMQCGWCGIVSRMIMDRCFGTGPPANSRTFQLRIRFSQRSNIADEGDMDGGPSVNVDPATHLYLSMDDKPDYKYWVHSAEGDPAAKCIPQRDILVDVNSSTAYNLVRRCIDRCSRHKLCPSPRCTPLPTRVIDCKYNPPRLFVNPEGIEDKYVALSYVWGCKDQPHCTKRQNLDLYIAEGIPHIPRTIMDALTVTRTLGLRYLWVDAFCIIQDSKNDKAREIRQIRRIFHNAYLTIVAASADTVYDGFLHKRHPPEPTATILPFHCPEGVVGTMQLRLREYAPVTPIDKRAWCLEEHMLSPRRLIYSSHTLQYQCQTVHVNVNGAPNFVNPDNGIPYLPYHIFLSEIPLGSNPTMDNDAIWDKTLMAYTRRTVTWPKDRLNALAGIVEQFKHVWPNSTYIAGLWEHQLPGCLLWNKHGGSPGQCHDRPALNLAPSWSWASTNGEVSTSHLDDVNEGIIFNHNTIECNVVPAHPDNPHGSVEGGSLVLDIILRSTLWDPKSDALFNVADIPTDRALWIPSEKDKISGEIIPDTLETKSWNTCEVQLALMRNTGYSLQGLVLVPASDQNANAERNTIPTYRRIGYFYARTQDRPEVTAWLNFMPQRVEII</sequence>
<reference evidence="2" key="1">
    <citation type="submission" date="2023-06" db="EMBL/GenBank/DDBJ databases">
        <authorList>
            <consortium name="Lawrence Berkeley National Laboratory"/>
            <person name="Ahrendt S."/>
            <person name="Sahu N."/>
            <person name="Indic B."/>
            <person name="Wong-Bajracharya J."/>
            <person name="Merenyi Z."/>
            <person name="Ke H.-M."/>
            <person name="Monk M."/>
            <person name="Kocsube S."/>
            <person name="Drula E."/>
            <person name="Lipzen A."/>
            <person name="Balint B."/>
            <person name="Henrissat B."/>
            <person name="Andreopoulos B."/>
            <person name="Martin F.M."/>
            <person name="Harder C.B."/>
            <person name="Rigling D."/>
            <person name="Ford K.L."/>
            <person name="Foster G.D."/>
            <person name="Pangilinan J."/>
            <person name="Papanicolaou A."/>
            <person name="Barry K."/>
            <person name="LaButti K."/>
            <person name="Viragh M."/>
            <person name="Koriabine M."/>
            <person name="Yan M."/>
            <person name="Riley R."/>
            <person name="Champramary S."/>
            <person name="Plett K.L."/>
            <person name="Tsai I.J."/>
            <person name="Slot J."/>
            <person name="Sipos G."/>
            <person name="Plett J."/>
            <person name="Nagy L.G."/>
            <person name="Grigoriev I.V."/>
        </authorList>
    </citation>
    <scope>NUCLEOTIDE SEQUENCE</scope>
    <source>
        <strain evidence="2">ICMP 16352</strain>
    </source>
</reference>
<dbReference type="Pfam" id="PF06985">
    <property type="entry name" value="HET"/>
    <property type="match status" value="1"/>
</dbReference>
<proteinExistence type="predicted"/>
<dbReference type="PANTHER" id="PTHR33112:SF16">
    <property type="entry name" value="HETEROKARYON INCOMPATIBILITY DOMAIN-CONTAINING PROTEIN"/>
    <property type="match status" value="1"/>
</dbReference>
<accession>A0AA39TE06</accession>
<comment type="caution">
    <text evidence="2">The sequence shown here is derived from an EMBL/GenBank/DDBJ whole genome shotgun (WGS) entry which is preliminary data.</text>
</comment>
<dbReference type="EMBL" id="JAUEPR010000007">
    <property type="protein sequence ID" value="KAK0482666.1"/>
    <property type="molecule type" value="Genomic_DNA"/>
</dbReference>
<organism evidence="2 3">
    <name type="scientific">Armillaria novae-zelandiae</name>
    <dbReference type="NCBI Taxonomy" id="153914"/>
    <lineage>
        <taxon>Eukaryota</taxon>
        <taxon>Fungi</taxon>
        <taxon>Dikarya</taxon>
        <taxon>Basidiomycota</taxon>
        <taxon>Agaricomycotina</taxon>
        <taxon>Agaricomycetes</taxon>
        <taxon>Agaricomycetidae</taxon>
        <taxon>Agaricales</taxon>
        <taxon>Marasmiineae</taxon>
        <taxon>Physalacriaceae</taxon>
        <taxon>Armillaria</taxon>
    </lineage>
</organism>
<dbReference type="PANTHER" id="PTHR33112">
    <property type="entry name" value="DOMAIN PROTEIN, PUTATIVE-RELATED"/>
    <property type="match status" value="1"/>
</dbReference>
<dbReference type="InterPro" id="IPR010730">
    <property type="entry name" value="HET"/>
</dbReference>
<evidence type="ECO:0000313" key="3">
    <source>
        <dbReference type="Proteomes" id="UP001175227"/>
    </source>
</evidence>
<gene>
    <name evidence="2" type="ORF">IW261DRAFT_1469111</name>
</gene>
<feature type="domain" description="Heterokaryon incompatibility" evidence="1">
    <location>
        <begin position="211"/>
        <end position="355"/>
    </location>
</feature>
<protein>
    <submittedName>
        <fullName evidence="2">Heterokaryon incompatibility protein-domain-containing protein</fullName>
    </submittedName>
</protein>
<evidence type="ECO:0000259" key="1">
    <source>
        <dbReference type="Pfam" id="PF06985"/>
    </source>
</evidence>
<dbReference type="Proteomes" id="UP001175227">
    <property type="component" value="Unassembled WGS sequence"/>
</dbReference>
<evidence type="ECO:0000313" key="2">
    <source>
        <dbReference type="EMBL" id="KAK0482666.1"/>
    </source>
</evidence>